<keyword evidence="4" id="KW-1185">Reference proteome</keyword>
<keyword evidence="2" id="KW-0732">Signal</keyword>
<evidence type="ECO:0000256" key="2">
    <source>
        <dbReference type="SAM" id="SignalP"/>
    </source>
</evidence>
<accession>A0A1H3BU62</accession>
<feature type="region of interest" description="Disordered" evidence="1">
    <location>
        <begin position="1"/>
        <end position="20"/>
    </location>
</feature>
<dbReference type="InterPro" id="IPR006311">
    <property type="entry name" value="TAT_signal"/>
</dbReference>
<dbReference type="PROSITE" id="PS51318">
    <property type="entry name" value="TAT"/>
    <property type="match status" value="1"/>
</dbReference>
<evidence type="ECO:0008006" key="5">
    <source>
        <dbReference type="Google" id="ProtNLM"/>
    </source>
</evidence>
<dbReference type="AlphaFoldDB" id="A0A1H3BU62"/>
<evidence type="ECO:0000313" key="3">
    <source>
        <dbReference type="EMBL" id="SDX45582.1"/>
    </source>
</evidence>
<reference evidence="3 4" key="1">
    <citation type="submission" date="2016-10" db="EMBL/GenBank/DDBJ databases">
        <authorList>
            <person name="de Groot N.N."/>
        </authorList>
    </citation>
    <scope>NUCLEOTIDE SEQUENCE [LARGE SCALE GENOMIC DNA]</scope>
    <source>
        <strain evidence="3 4">DSM 17890</strain>
    </source>
</reference>
<name>A0A1H3BU62_9RHOB</name>
<gene>
    <name evidence="3" type="ORF">SAMN05444336_105163</name>
</gene>
<feature type="signal peptide" evidence="2">
    <location>
        <begin position="1"/>
        <end position="40"/>
    </location>
</feature>
<protein>
    <recommendedName>
        <fullName evidence="5">Protease inhibitor Inh</fullName>
    </recommendedName>
</protein>
<sequence>MRDARDRRSGRRRPVSAGGGRGLAGALVLCLAAAPALAQASDPAAPAEPLTGPEKLARQQKIAAAECARYDGVFSLAPGAVTEIDLTGDREPEMIVDFRFFSCSTVHQLYCATDACPLQVHEGVATTTWRALDWRLVEWGPDRVLMMMREGDICGAATPEVCYEAAIWRNGRFLTAGPIPQ</sequence>
<evidence type="ECO:0000256" key="1">
    <source>
        <dbReference type="SAM" id="MobiDB-lite"/>
    </source>
</evidence>
<evidence type="ECO:0000313" key="4">
    <source>
        <dbReference type="Proteomes" id="UP000199118"/>
    </source>
</evidence>
<organism evidence="3 4">
    <name type="scientific">Albimonas donghaensis</name>
    <dbReference type="NCBI Taxonomy" id="356660"/>
    <lineage>
        <taxon>Bacteria</taxon>
        <taxon>Pseudomonadati</taxon>
        <taxon>Pseudomonadota</taxon>
        <taxon>Alphaproteobacteria</taxon>
        <taxon>Rhodobacterales</taxon>
        <taxon>Paracoccaceae</taxon>
        <taxon>Albimonas</taxon>
    </lineage>
</organism>
<dbReference type="Proteomes" id="UP000199118">
    <property type="component" value="Unassembled WGS sequence"/>
</dbReference>
<proteinExistence type="predicted"/>
<feature type="chain" id="PRO_5011736627" description="Protease inhibitor Inh" evidence="2">
    <location>
        <begin position="41"/>
        <end position="181"/>
    </location>
</feature>
<dbReference type="EMBL" id="FNMZ01000005">
    <property type="protein sequence ID" value="SDX45582.1"/>
    <property type="molecule type" value="Genomic_DNA"/>
</dbReference>